<dbReference type="InterPro" id="IPR011990">
    <property type="entry name" value="TPR-like_helical_dom_sf"/>
</dbReference>
<dbReference type="PANTHER" id="PTHR46082">
    <property type="entry name" value="ATP/GTP-BINDING PROTEIN-RELATED"/>
    <property type="match status" value="1"/>
</dbReference>
<sequence length="1023" mass="115590">MLPNIIPNSRIMAYNYDSRWHMDAPKTRLQVCGEELVHSVHRFRNGIDRPIIFIGHSLGGNVIQNALLFADKHDELNYIPSVTVGLTFLGSPFRGSKMQFYANLAVQSLTITGSHGGIIQDLSYDNATLTDRLHAFCNLQRKERMPTSCFYELYETDYGGKIKVPGWVKGMVTSACILGCKRFSLQSDHLALNKFEGPKDRSFLCVSDEIDHMVKDSTDLVQQRKLASSRHQWMVPFGRNRDFTGRESILEQVHRQISPFSDEDSCQRTAIVGLGGVGKTQIALESAYRLRKHCSVFWVPAVDATSFEKAYREIGEKLGVHGINDGKADVKPLVKDALNRDSSGSWLLIIDNADDPDLFFGKTSLSRYLPSSLKGSILFTTRTFQVAQQLDISPGNVNNLGEMSRQESVQLLQKLHPSHRPGHESVETLLDLLVDLPLAIKQAAAYMAGTGISIVQYLHYCRSSDKALARLIAKDFGDQYRYTEIENPIATTWIISFQHIERDKAAAATYLEFMCLLAEREIPLELIPHGDDELDVNEAIGVLKAYALVVEHEEPGFYDIHRLVRLAMRTWMDQKGTLQQYRVQILSRVTAVFPDPEYDNKAVWGRYLPHVEGLLAGSSIEVEASLLSKVGWSYIKLGKYNDAETMLRQALQDRHERLGPEHPDTLDSLDKLGVVLWHRGQYKAAEISHQQAFQGKEKIYGPDHPNTLQSLANLATVLDEQGQYETSDALYQRALQSGEKALGSDHPTTLNRLDNLGVRLQERGKYEEAEQMHRRVLQSKQKMLGPEHPDTFQTLNNLGNVFTRQGHYQEGETMYRQVLQSLEKVLGPEHPDTLKSLHNLGNVLGVQGYYKEAEKIHRQVLQSRGKVLGPEHPDTLESLNSLGLALEQQGQYKEGEQMCRQVIQNKTRIYGPEHPSTLNSMTNLGMILNDQGQYKEAELIYQQAVQGWTKVHGPDHPDTLSTMNNLGVVLKDQGQYEEAELMYRQAVQGWTKVHGPDNPHTLLIVNNLRLLLERQRKDTIPSD</sequence>
<dbReference type="Pfam" id="PF00931">
    <property type="entry name" value="NB-ARC"/>
    <property type="match status" value="1"/>
</dbReference>
<dbReference type="InterPro" id="IPR027417">
    <property type="entry name" value="P-loop_NTPase"/>
</dbReference>
<dbReference type="Pfam" id="PF13424">
    <property type="entry name" value="TPR_12"/>
    <property type="match status" value="3"/>
</dbReference>
<feature type="domain" description="NB-ARC" evidence="1">
    <location>
        <begin position="260"/>
        <end position="414"/>
    </location>
</feature>
<dbReference type="GO" id="GO:0043531">
    <property type="term" value="F:ADP binding"/>
    <property type="evidence" value="ECO:0007669"/>
    <property type="project" value="InterPro"/>
</dbReference>
<dbReference type="SUPFAM" id="SSF48452">
    <property type="entry name" value="TPR-like"/>
    <property type="match status" value="2"/>
</dbReference>
<dbReference type="Gene3D" id="3.40.50.300">
    <property type="entry name" value="P-loop containing nucleotide triphosphate hydrolases"/>
    <property type="match status" value="1"/>
</dbReference>
<dbReference type="EMBL" id="KZ826327">
    <property type="protein sequence ID" value="PYI09493.1"/>
    <property type="molecule type" value="Genomic_DNA"/>
</dbReference>
<dbReference type="Gene3D" id="3.40.50.1820">
    <property type="entry name" value="alpha/beta hydrolase"/>
    <property type="match status" value="1"/>
</dbReference>
<dbReference type="STRING" id="1448318.A0A319FLK3"/>
<organism evidence="2 3">
    <name type="scientific">Aspergillus sclerotiicarbonarius (strain CBS 121057 / IBT 28362)</name>
    <dbReference type="NCBI Taxonomy" id="1448318"/>
    <lineage>
        <taxon>Eukaryota</taxon>
        <taxon>Fungi</taxon>
        <taxon>Dikarya</taxon>
        <taxon>Ascomycota</taxon>
        <taxon>Pezizomycotina</taxon>
        <taxon>Eurotiomycetes</taxon>
        <taxon>Eurotiomycetidae</taxon>
        <taxon>Eurotiales</taxon>
        <taxon>Aspergillaceae</taxon>
        <taxon>Aspergillus</taxon>
        <taxon>Aspergillus subgen. Circumdati</taxon>
    </lineage>
</organism>
<dbReference type="InterPro" id="IPR029058">
    <property type="entry name" value="AB_hydrolase_fold"/>
</dbReference>
<reference evidence="2 3" key="1">
    <citation type="submission" date="2018-02" db="EMBL/GenBank/DDBJ databases">
        <title>The genomes of Aspergillus section Nigri reveals drivers in fungal speciation.</title>
        <authorList>
            <consortium name="DOE Joint Genome Institute"/>
            <person name="Vesth T.C."/>
            <person name="Nybo J."/>
            <person name="Theobald S."/>
            <person name="Brandl J."/>
            <person name="Frisvad J.C."/>
            <person name="Nielsen K.F."/>
            <person name="Lyhne E.K."/>
            <person name="Kogle M.E."/>
            <person name="Kuo A."/>
            <person name="Riley R."/>
            <person name="Clum A."/>
            <person name="Nolan M."/>
            <person name="Lipzen A."/>
            <person name="Salamov A."/>
            <person name="Henrissat B."/>
            <person name="Wiebenga A."/>
            <person name="De vries R.P."/>
            <person name="Grigoriev I.V."/>
            <person name="Mortensen U.H."/>
            <person name="Andersen M.R."/>
            <person name="Baker S.E."/>
        </authorList>
    </citation>
    <scope>NUCLEOTIDE SEQUENCE [LARGE SCALE GENOMIC DNA]</scope>
    <source>
        <strain evidence="2 3">CBS 121057</strain>
    </source>
</reference>
<dbReference type="SUPFAM" id="SSF53474">
    <property type="entry name" value="alpha/beta-Hydrolases"/>
    <property type="match status" value="1"/>
</dbReference>
<evidence type="ECO:0000313" key="2">
    <source>
        <dbReference type="EMBL" id="PYI09493.1"/>
    </source>
</evidence>
<gene>
    <name evidence="2" type="ORF">BO78DRAFT_308208</name>
</gene>
<dbReference type="SUPFAM" id="SSF52540">
    <property type="entry name" value="P-loop containing nucleoside triphosphate hydrolases"/>
    <property type="match status" value="1"/>
</dbReference>
<dbReference type="InterPro" id="IPR019734">
    <property type="entry name" value="TPR_rpt"/>
</dbReference>
<dbReference type="InterPro" id="IPR053137">
    <property type="entry name" value="NLR-like"/>
</dbReference>
<proteinExistence type="predicted"/>
<keyword evidence="3" id="KW-1185">Reference proteome</keyword>
<dbReference type="PRINTS" id="PR00381">
    <property type="entry name" value="KINESINLIGHT"/>
</dbReference>
<name>A0A319FLK3_ASPSB</name>
<evidence type="ECO:0000259" key="1">
    <source>
        <dbReference type="Pfam" id="PF00931"/>
    </source>
</evidence>
<dbReference type="PANTHER" id="PTHR46082:SF6">
    <property type="entry name" value="AAA+ ATPASE DOMAIN-CONTAINING PROTEIN-RELATED"/>
    <property type="match status" value="1"/>
</dbReference>
<dbReference type="OrthoDB" id="1658288at2759"/>
<dbReference type="Pfam" id="PF13374">
    <property type="entry name" value="TPR_10"/>
    <property type="match status" value="2"/>
</dbReference>
<dbReference type="Gene3D" id="1.25.40.10">
    <property type="entry name" value="Tetratricopeptide repeat domain"/>
    <property type="match status" value="2"/>
</dbReference>
<dbReference type="SMART" id="SM00028">
    <property type="entry name" value="TPR"/>
    <property type="match status" value="9"/>
</dbReference>
<dbReference type="VEuPathDB" id="FungiDB:BO78DRAFT_308208"/>
<accession>A0A319FLK3</accession>
<evidence type="ECO:0000313" key="3">
    <source>
        <dbReference type="Proteomes" id="UP000248423"/>
    </source>
</evidence>
<dbReference type="InterPro" id="IPR002182">
    <property type="entry name" value="NB-ARC"/>
</dbReference>
<dbReference type="AlphaFoldDB" id="A0A319FLK3"/>
<dbReference type="Proteomes" id="UP000248423">
    <property type="component" value="Unassembled WGS sequence"/>
</dbReference>
<protein>
    <submittedName>
        <fullName evidence="2">TPR-like protein</fullName>
    </submittedName>
</protein>